<organism evidence="2 3">
    <name type="scientific">Triticum turgidum subsp. durum</name>
    <name type="common">Durum wheat</name>
    <name type="synonym">Triticum durum</name>
    <dbReference type="NCBI Taxonomy" id="4567"/>
    <lineage>
        <taxon>Eukaryota</taxon>
        <taxon>Viridiplantae</taxon>
        <taxon>Streptophyta</taxon>
        <taxon>Embryophyta</taxon>
        <taxon>Tracheophyta</taxon>
        <taxon>Spermatophyta</taxon>
        <taxon>Magnoliopsida</taxon>
        <taxon>Liliopsida</taxon>
        <taxon>Poales</taxon>
        <taxon>Poaceae</taxon>
        <taxon>BOP clade</taxon>
        <taxon>Pooideae</taxon>
        <taxon>Triticodae</taxon>
        <taxon>Triticeae</taxon>
        <taxon>Triticinae</taxon>
        <taxon>Triticum</taxon>
    </lineage>
</organism>
<reference evidence="2 3" key="1">
    <citation type="submission" date="2017-09" db="EMBL/GenBank/DDBJ databases">
        <authorList>
            <consortium name="International Durum Wheat Genome Sequencing Consortium (IDWGSC)"/>
            <person name="Milanesi L."/>
        </authorList>
    </citation>
    <scope>NUCLEOTIDE SEQUENCE [LARGE SCALE GENOMIC DNA]</scope>
    <source>
        <strain evidence="3">cv. Svevo</strain>
    </source>
</reference>
<dbReference type="SUPFAM" id="SSF81383">
    <property type="entry name" value="F-box domain"/>
    <property type="match status" value="1"/>
</dbReference>
<dbReference type="Pfam" id="PF12937">
    <property type="entry name" value="F-box-like"/>
    <property type="match status" value="1"/>
</dbReference>
<dbReference type="PANTHER" id="PTHR34591:SF13">
    <property type="entry name" value="OS03G0669900 PROTEIN"/>
    <property type="match status" value="1"/>
</dbReference>
<dbReference type="InterPro" id="IPR001810">
    <property type="entry name" value="F-box_dom"/>
</dbReference>
<evidence type="ECO:0000259" key="1">
    <source>
        <dbReference type="Pfam" id="PF12937"/>
    </source>
</evidence>
<evidence type="ECO:0000313" key="3">
    <source>
        <dbReference type="Proteomes" id="UP000324705"/>
    </source>
</evidence>
<dbReference type="Gramene" id="TRITD3Bv1G009020.1">
    <property type="protein sequence ID" value="TRITD3Bv1G009020.1"/>
    <property type="gene ID" value="TRITD3Bv1G009020"/>
</dbReference>
<protein>
    <recommendedName>
        <fullName evidence="1">F-box domain-containing protein</fullName>
    </recommendedName>
</protein>
<name>A0A9R1RW67_TRITD</name>
<feature type="domain" description="F-box" evidence="1">
    <location>
        <begin position="9"/>
        <end position="48"/>
    </location>
</feature>
<keyword evidence="3" id="KW-1185">Reference proteome</keyword>
<dbReference type="InterPro" id="IPR036047">
    <property type="entry name" value="F-box-like_dom_sf"/>
</dbReference>
<dbReference type="AlphaFoldDB" id="A0A9R1RW67"/>
<sequence length="424" mass="48058">MDHGDLAALLPEDVLAEVLRRVAAPRWLAMSRCVCKAWRAIIDGESLLRTELPFSGFFITFRELCLPEFFSRPVSPPGRPAISGKLDFLPTPIKVRPDGWSLDGDYYIQDHCNGLLLLDGYVVNPATRSWDPLAPCPPNHGSGIVYDALDRELLAFDPMVSSHYHVVSIHYLPTYFRPAQFDPLEEASEWPPSPYILHVFSSKTRHWEERSFVREGNAGGTVAEARADLGRVSSVYWRGSLYVLSQYNFITRISLSEDKYSVIKPPMGIGWSSYIGLSEKGVYCASFLKNDHILVCTLNETCNQFDWILKHEYDLKPVEMFDRQGRFLSHPCPCSCAVVFTKYICDISVVNKGTKKQKNKKAEKTKDMNWTNIIATSTNHQTVLVPFIKNTNFTSGMFSTLLQEYTNFTDACVIKTGQQEQVKL</sequence>
<proteinExistence type="predicted"/>
<evidence type="ECO:0000313" key="2">
    <source>
        <dbReference type="EMBL" id="VAH71372.1"/>
    </source>
</evidence>
<dbReference type="EMBL" id="LT934116">
    <property type="protein sequence ID" value="VAH71372.1"/>
    <property type="molecule type" value="Genomic_DNA"/>
</dbReference>
<gene>
    <name evidence="2" type="ORF">TRITD_3Bv1G009020</name>
</gene>
<accession>A0A9R1RW67</accession>
<dbReference type="Gene3D" id="1.20.1280.50">
    <property type="match status" value="1"/>
</dbReference>
<dbReference type="PANTHER" id="PTHR34591">
    <property type="entry name" value="OS03G0653100 PROTEIN-RELATED"/>
    <property type="match status" value="1"/>
</dbReference>
<dbReference type="Proteomes" id="UP000324705">
    <property type="component" value="Chromosome 3B"/>
</dbReference>